<evidence type="ECO:0000313" key="9">
    <source>
        <dbReference type="EMBL" id="KAK3307390.1"/>
    </source>
</evidence>
<evidence type="ECO:0000256" key="2">
    <source>
        <dbReference type="ARBA" id="ARBA00022692"/>
    </source>
</evidence>
<evidence type="ECO:0000256" key="7">
    <source>
        <dbReference type="SAM" id="Phobius"/>
    </source>
</evidence>
<dbReference type="PANTHER" id="PTHR33048">
    <property type="entry name" value="PTH11-LIKE INTEGRAL MEMBRANE PROTEIN (AFU_ORTHOLOGUE AFUA_5G11245)"/>
    <property type="match status" value="1"/>
</dbReference>
<gene>
    <name evidence="9" type="ORF">B0T15DRAFT_501904</name>
</gene>
<feature type="transmembrane region" description="Helical" evidence="7">
    <location>
        <begin position="120"/>
        <end position="145"/>
    </location>
</feature>
<evidence type="ECO:0000256" key="4">
    <source>
        <dbReference type="ARBA" id="ARBA00023136"/>
    </source>
</evidence>
<feature type="region of interest" description="Disordered" evidence="6">
    <location>
        <begin position="433"/>
        <end position="456"/>
    </location>
</feature>
<feature type="transmembrane region" description="Helical" evidence="7">
    <location>
        <begin position="252"/>
        <end position="270"/>
    </location>
</feature>
<feature type="region of interest" description="Disordered" evidence="6">
    <location>
        <begin position="355"/>
        <end position="381"/>
    </location>
</feature>
<dbReference type="Pfam" id="PF20684">
    <property type="entry name" value="Fung_rhodopsin"/>
    <property type="match status" value="1"/>
</dbReference>
<sequence>MAVVRSCLKDTNYPMANRGPPPAFPDLQIDAVDDDADSAREVSTCVPSLLNGLDAAITPLLSTTPIRITSMALWQEEDYGVLADRACWAMFAVTVVVVALRVFCRAYYGRARGGGLGRDDYITLGCLAVFLATCILITIGSSYGLGKHFKDVPPEHIIMALKYNVIISAVLIWTFSLPKFAVVSTLQRILEPGIKTTVAFWALALSSQACILATSVWWFKQCDPVEHGWDRSVPGSCASVDILANLGYFTSAYSAFLDLFFAVYPIPFIMRLNMPLKTRITVATLLGLSSLACVVSIYKLAIFGQVFQILAVDPTYPVPYLDILGVAEGCILMVCASLPTLGPLYRAARGRLTDGSQVTSQRTGTGQFGNSQGLSHGGSRNWDNVRGHKLDSDVEASSLNLRPSFDAIPLVSTAKTHGVADPESMGIHKTMEVSVSSETLKEDSRGRRSRSSVYVV</sequence>
<keyword evidence="10" id="KW-1185">Reference proteome</keyword>
<feature type="transmembrane region" description="Helical" evidence="7">
    <location>
        <begin position="165"/>
        <end position="186"/>
    </location>
</feature>
<keyword evidence="3 7" id="KW-1133">Transmembrane helix</keyword>
<evidence type="ECO:0000259" key="8">
    <source>
        <dbReference type="Pfam" id="PF20684"/>
    </source>
</evidence>
<evidence type="ECO:0000256" key="3">
    <source>
        <dbReference type="ARBA" id="ARBA00022989"/>
    </source>
</evidence>
<reference evidence="9" key="2">
    <citation type="submission" date="2023-06" db="EMBL/GenBank/DDBJ databases">
        <authorList>
            <consortium name="Lawrence Berkeley National Laboratory"/>
            <person name="Mondo S.J."/>
            <person name="Hensen N."/>
            <person name="Bonometti L."/>
            <person name="Westerberg I."/>
            <person name="Brannstrom I.O."/>
            <person name="Guillou S."/>
            <person name="Cros-Aarteil S."/>
            <person name="Calhoun S."/>
            <person name="Haridas S."/>
            <person name="Kuo A."/>
            <person name="Pangilinan J."/>
            <person name="Riley R."/>
            <person name="Labutti K."/>
            <person name="Andreopoulos B."/>
            <person name="Lipzen A."/>
            <person name="Chen C."/>
            <person name="Yanf M."/>
            <person name="Daum C."/>
            <person name="Ng V."/>
            <person name="Clum A."/>
            <person name="Steindorff A."/>
            <person name="Ohm R."/>
            <person name="Martin F."/>
            <person name="Silar P."/>
            <person name="Natvig D."/>
            <person name="Lalanne C."/>
            <person name="Gautier V."/>
            <person name="Ament-Velasquez S.L."/>
            <person name="Kruys A."/>
            <person name="Hutchinson M.I."/>
            <person name="Powell A.J."/>
            <person name="Barry K."/>
            <person name="Miller A.N."/>
            <person name="Grigoriev I.V."/>
            <person name="Debuchy R."/>
            <person name="Gladieux P."/>
            <person name="Thoren M.H."/>
            <person name="Johannesson H."/>
        </authorList>
    </citation>
    <scope>NUCLEOTIDE SEQUENCE</scope>
    <source>
        <strain evidence="9">CBS 333.67</strain>
    </source>
</reference>
<evidence type="ECO:0000256" key="5">
    <source>
        <dbReference type="ARBA" id="ARBA00038359"/>
    </source>
</evidence>
<protein>
    <recommendedName>
        <fullName evidence="8">Rhodopsin domain-containing protein</fullName>
    </recommendedName>
</protein>
<evidence type="ECO:0000313" key="10">
    <source>
        <dbReference type="Proteomes" id="UP001273166"/>
    </source>
</evidence>
<dbReference type="EMBL" id="JAUDZG010000003">
    <property type="protein sequence ID" value="KAK3307390.1"/>
    <property type="molecule type" value="Genomic_DNA"/>
</dbReference>
<comment type="subcellular location">
    <subcellularLocation>
        <location evidence="1">Membrane</location>
        <topology evidence="1">Multi-pass membrane protein</topology>
    </subcellularLocation>
</comment>
<feature type="compositionally biased region" description="Polar residues" evidence="6">
    <location>
        <begin position="355"/>
        <end position="374"/>
    </location>
</feature>
<accession>A0AAJ0GWP6</accession>
<dbReference type="RefSeq" id="XP_062723170.1">
    <property type="nucleotide sequence ID" value="XM_062867408.1"/>
</dbReference>
<feature type="transmembrane region" description="Helical" evidence="7">
    <location>
        <begin position="198"/>
        <end position="219"/>
    </location>
</feature>
<feature type="domain" description="Rhodopsin" evidence="8">
    <location>
        <begin position="107"/>
        <end position="346"/>
    </location>
</feature>
<dbReference type="AlphaFoldDB" id="A0AAJ0GWP6"/>
<dbReference type="GeneID" id="87886237"/>
<dbReference type="GO" id="GO:0016020">
    <property type="term" value="C:membrane"/>
    <property type="evidence" value="ECO:0007669"/>
    <property type="project" value="UniProtKB-SubCell"/>
</dbReference>
<dbReference type="InterPro" id="IPR052337">
    <property type="entry name" value="SAT4-like"/>
</dbReference>
<dbReference type="PANTHER" id="PTHR33048:SF155">
    <property type="entry name" value="INTEGRAL MEMBRANE PROTEIN"/>
    <property type="match status" value="1"/>
</dbReference>
<name>A0AAJ0GWP6_9PEZI</name>
<proteinExistence type="inferred from homology"/>
<organism evidence="9 10">
    <name type="scientific">Chaetomium strumarium</name>
    <dbReference type="NCBI Taxonomy" id="1170767"/>
    <lineage>
        <taxon>Eukaryota</taxon>
        <taxon>Fungi</taxon>
        <taxon>Dikarya</taxon>
        <taxon>Ascomycota</taxon>
        <taxon>Pezizomycotina</taxon>
        <taxon>Sordariomycetes</taxon>
        <taxon>Sordariomycetidae</taxon>
        <taxon>Sordariales</taxon>
        <taxon>Chaetomiaceae</taxon>
        <taxon>Chaetomium</taxon>
    </lineage>
</organism>
<dbReference type="Proteomes" id="UP001273166">
    <property type="component" value="Unassembled WGS sequence"/>
</dbReference>
<feature type="transmembrane region" description="Helical" evidence="7">
    <location>
        <begin position="88"/>
        <end position="108"/>
    </location>
</feature>
<comment type="caution">
    <text evidence="9">The sequence shown here is derived from an EMBL/GenBank/DDBJ whole genome shotgun (WGS) entry which is preliminary data.</text>
</comment>
<feature type="transmembrane region" description="Helical" evidence="7">
    <location>
        <begin position="282"/>
        <end position="303"/>
    </location>
</feature>
<evidence type="ECO:0000256" key="1">
    <source>
        <dbReference type="ARBA" id="ARBA00004141"/>
    </source>
</evidence>
<keyword evidence="2 7" id="KW-0812">Transmembrane</keyword>
<dbReference type="InterPro" id="IPR049326">
    <property type="entry name" value="Rhodopsin_dom_fungi"/>
</dbReference>
<keyword evidence="4 7" id="KW-0472">Membrane</keyword>
<evidence type="ECO:0000256" key="6">
    <source>
        <dbReference type="SAM" id="MobiDB-lite"/>
    </source>
</evidence>
<comment type="similarity">
    <text evidence="5">Belongs to the SAT4 family.</text>
</comment>
<reference evidence="9" key="1">
    <citation type="journal article" date="2023" name="Mol. Phylogenet. Evol.">
        <title>Genome-scale phylogeny and comparative genomics of the fungal order Sordariales.</title>
        <authorList>
            <person name="Hensen N."/>
            <person name="Bonometti L."/>
            <person name="Westerberg I."/>
            <person name="Brannstrom I.O."/>
            <person name="Guillou S."/>
            <person name="Cros-Aarteil S."/>
            <person name="Calhoun S."/>
            <person name="Haridas S."/>
            <person name="Kuo A."/>
            <person name="Mondo S."/>
            <person name="Pangilinan J."/>
            <person name="Riley R."/>
            <person name="LaButti K."/>
            <person name="Andreopoulos B."/>
            <person name="Lipzen A."/>
            <person name="Chen C."/>
            <person name="Yan M."/>
            <person name="Daum C."/>
            <person name="Ng V."/>
            <person name="Clum A."/>
            <person name="Steindorff A."/>
            <person name="Ohm R.A."/>
            <person name="Martin F."/>
            <person name="Silar P."/>
            <person name="Natvig D.O."/>
            <person name="Lalanne C."/>
            <person name="Gautier V."/>
            <person name="Ament-Velasquez S.L."/>
            <person name="Kruys A."/>
            <person name="Hutchinson M.I."/>
            <person name="Powell A.J."/>
            <person name="Barry K."/>
            <person name="Miller A.N."/>
            <person name="Grigoriev I.V."/>
            <person name="Debuchy R."/>
            <person name="Gladieux P."/>
            <person name="Hiltunen Thoren M."/>
            <person name="Johannesson H."/>
        </authorList>
    </citation>
    <scope>NUCLEOTIDE SEQUENCE</scope>
    <source>
        <strain evidence="9">CBS 333.67</strain>
    </source>
</reference>
<feature type="transmembrane region" description="Helical" evidence="7">
    <location>
        <begin position="323"/>
        <end position="345"/>
    </location>
</feature>